<proteinExistence type="predicted"/>
<dbReference type="EMBL" id="WUFC01000028">
    <property type="protein sequence ID" value="NEI51532.1"/>
    <property type="molecule type" value="Genomic_DNA"/>
</dbReference>
<dbReference type="SUPFAM" id="SSF51445">
    <property type="entry name" value="(Trans)glycosidases"/>
    <property type="match status" value="1"/>
</dbReference>
<dbReference type="EMBL" id="SIKX01000003">
    <property type="protein sequence ID" value="TBF05253.1"/>
    <property type="molecule type" value="Genomic_DNA"/>
</dbReference>
<keyword evidence="6" id="KW-0378">Hydrolase</keyword>
<gene>
    <name evidence="11" type="ORF">ELG94_31740</name>
    <name evidence="10" type="ORF">GR217_28145</name>
</gene>
<geneLocation type="plasmid" evidence="11">
    <name>pSM42_Rh02_Rh04</name>
</geneLocation>
<name>A0AAE4YXB3_9HYPH</name>
<evidence type="ECO:0000259" key="9">
    <source>
        <dbReference type="Pfam" id="PF26410"/>
    </source>
</evidence>
<evidence type="ECO:0000313" key="11">
    <source>
        <dbReference type="EMBL" id="TBF05253.1"/>
    </source>
</evidence>
<dbReference type="Pfam" id="PF26410">
    <property type="entry name" value="GH5_mannosidase"/>
    <property type="match status" value="1"/>
</dbReference>
<protein>
    <recommendedName>
        <fullName evidence="3">mannan endo-1,4-beta-mannosidase</fullName>
        <ecNumber evidence="3">3.2.1.78</ecNumber>
    </recommendedName>
</protein>
<sequence>MRRIHRFRNFAVGAVALALCWSAQLGSADAQSTSQQSFVTTKEGGFLLDGKPFRVAGANNHYLTFGSSAEVTRVLDDATAMGANVVRTFLQPVIGSLDGQVPTIWNSKSTADSSNLGTKGIYMMSWDPITNKMVPNDGPDGLQKVDFLIAEAAKRKLKLILAFVDFWAYTGGAQQMNAWYGSSDKYTFFAADPRTRRDYKEWVRHVLSRVNTITGVRYSDDPTIFAWDLANEPDIHPKPLLHDWVSEMSAYVKSLAPKQLVTTGHGNMDQKLSDMDIPSVDFGTWHGYPSYAKMSHSDFDARIREYCAIGRDVGKPVILEEFGVPRSDADQANAYGIWLNTIATSDCGGWVVWRLVSTQDSGLYPQDDYDKFDIHNDGSPAWQALRDAALKLQN</sequence>
<evidence type="ECO:0000313" key="12">
    <source>
        <dbReference type="Proteomes" id="UP000291892"/>
    </source>
</evidence>
<keyword evidence="4" id="KW-0964">Secreted</keyword>
<keyword evidence="7" id="KW-0326">Glycosidase</keyword>
<dbReference type="InterPro" id="IPR017853">
    <property type="entry name" value="GH"/>
</dbReference>
<dbReference type="Proteomes" id="UP000291892">
    <property type="component" value="Unassembled WGS sequence"/>
</dbReference>
<reference evidence="10 13" key="2">
    <citation type="submission" date="2019-12" db="EMBL/GenBank/DDBJ databases">
        <title>Rhizobium genotypes associated with high levels of biological nitrogen fixation by grain legumes in a temperate-maritime cropping system.</title>
        <authorList>
            <person name="Maluk M."/>
            <person name="Francesc Ferrando Molina F."/>
            <person name="Lopez Del Egido L."/>
            <person name="Lafos M."/>
            <person name="Langarica-Fuentes A."/>
            <person name="Gebre Yohannes G."/>
            <person name="Young M.W."/>
            <person name="Martin P."/>
            <person name="Gantlett R."/>
            <person name="Kenicer G."/>
            <person name="Hawes C."/>
            <person name="Begg G.S."/>
            <person name="Quilliam R.S."/>
            <person name="Squire G.R."/>
            <person name="Poole P.S."/>
            <person name="Young P.W."/>
            <person name="Iannetta P.M."/>
            <person name="James E.K."/>
        </authorList>
    </citation>
    <scope>NUCLEOTIDE SEQUENCE [LARGE SCALE GENOMIC DNA]</scope>
    <source>
        <strain evidence="10 13">JHI985</strain>
    </source>
</reference>
<evidence type="ECO:0000313" key="10">
    <source>
        <dbReference type="EMBL" id="NEI51532.1"/>
    </source>
</evidence>
<dbReference type="InterPro" id="IPR001547">
    <property type="entry name" value="Glyco_hydro_5"/>
</dbReference>
<dbReference type="PANTHER" id="PTHR31451">
    <property type="match status" value="1"/>
</dbReference>
<dbReference type="InterPro" id="IPR045053">
    <property type="entry name" value="MAN-like"/>
</dbReference>
<evidence type="ECO:0000256" key="3">
    <source>
        <dbReference type="ARBA" id="ARBA00012706"/>
    </source>
</evidence>
<dbReference type="Proteomes" id="UP000661163">
    <property type="component" value="Unassembled WGS sequence"/>
</dbReference>
<dbReference type="GO" id="GO:0000272">
    <property type="term" value="P:polysaccharide catabolic process"/>
    <property type="evidence" value="ECO:0007669"/>
    <property type="project" value="InterPro"/>
</dbReference>
<evidence type="ECO:0000256" key="2">
    <source>
        <dbReference type="ARBA" id="ARBA00004613"/>
    </source>
</evidence>
<evidence type="ECO:0000256" key="6">
    <source>
        <dbReference type="ARBA" id="ARBA00022801"/>
    </source>
</evidence>
<organism evidence="10 13">
    <name type="scientific">Rhizobium ruizarguesonis</name>
    <dbReference type="NCBI Taxonomy" id="2081791"/>
    <lineage>
        <taxon>Bacteria</taxon>
        <taxon>Pseudomonadati</taxon>
        <taxon>Pseudomonadota</taxon>
        <taxon>Alphaproteobacteria</taxon>
        <taxon>Hyphomicrobiales</taxon>
        <taxon>Rhizobiaceae</taxon>
        <taxon>Rhizobium/Agrobacterium group</taxon>
        <taxon>Rhizobium</taxon>
    </lineage>
</organism>
<comment type="subcellular location">
    <subcellularLocation>
        <location evidence="2">Secreted</location>
    </subcellularLocation>
</comment>
<dbReference type="EC" id="3.2.1.78" evidence="3"/>
<dbReference type="GO" id="GO:0016985">
    <property type="term" value="F:mannan endo-1,4-beta-mannosidase activity"/>
    <property type="evidence" value="ECO:0007669"/>
    <property type="project" value="TreeGrafter"/>
</dbReference>
<evidence type="ECO:0000313" key="13">
    <source>
        <dbReference type="Proteomes" id="UP000661163"/>
    </source>
</evidence>
<feature type="chain" id="PRO_5041854730" description="mannan endo-1,4-beta-mannosidase" evidence="8">
    <location>
        <begin position="31"/>
        <end position="394"/>
    </location>
</feature>
<feature type="domain" description="Glycoside hydrolase family 5" evidence="9">
    <location>
        <begin position="144"/>
        <end position="329"/>
    </location>
</feature>
<dbReference type="AlphaFoldDB" id="A0AAE4YXB3"/>
<keyword evidence="11" id="KW-0614">Plasmid</keyword>
<dbReference type="Gene3D" id="3.20.20.80">
    <property type="entry name" value="Glycosidases"/>
    <property type="match status" value="1"/>
</dbReference>
<accession>A0AAE4YXB3</accession>
<comment type="catalytic activity">
    <reaction evidence="1">
        <text>Random hydrolysis of (1-&gt;4)-beta-D-mannosidic linkages in mannans, galactomannans and glucomannans.</text>
        <dbReference type="EC" id="3.2.1.78"/>
    </reaction>
</comment>
<dbReference type="GO" id="GO:0005576">
    <property type="term" value="C:extracellular region"/>
    <property type="evidence" value="ECO:0007669"/>
    <property type="project" value="UniProtKB-SubCell"/>
</dbReference>
<evidence type="ECO:0000256" key="7">
    <source>
        <dbReference type="ARBA" id="ARBA00023295"/>
    </source>
</evidence>
<evidence type="ECO:0000256" key="5">
    <source>
        <dbReference type="ARBA" id="ARBA00022729"/>
    </source>
</evidence>
<reference evidence="11 12" key="1">
    <citation type="submission" date="2019-02" db="EMBL/GenBank/DDBJ databases">
        <title>The genomic architecture of introgression among sibling species of bacteria.</title>
        <authorList>
            <person name="Cavassim M.I.A."/>
            <person name="Moeskjaer S."/>
            <person name="Moslemi C."/>
            <person name="Fields B."/>
            <person name="Bachmann A."/>
            <person name="Vilhjalmsson B."/>
            <person name="Schierup M.H."/>
            <person name="Young J.P.W."/>
            <person name="Andersen S.U."/>
        </authorList>
    </citation>
    <scope>NUCLEOTIDE SEQUENCE [LARGE SCALE GENOMIC DNA]</scope>
    <source>
        <strain evidence="11 12">SM42</strain>
        <plasmid evidence="11">pSM42_Rh02_Rh04</plasmid>
    </source>
</reference>
<evidence type="ECO:0000256" key="1">
    <source>
        <dbReference type="ARBA" id="ARBA00001678"/>
    </source>
</evidence>
<keyword evidence="5 8" id="KW-0732">Signal</keyword>
<feature type="signal peptide" evidence="8">
    <location>
        <begin position="1"/>
        <end position="30"/>
    </location>
</feature>
<evidence type="ECO:0000256" key="8">
    <source>
        <dbReference type="SAM" id="SignalP"/>
    </source>
</evidence>
<evidence type="ECO:0000256" key="4">
    <source>
        <dbReference type="ARBA" id="ARBA00022525"/>
    </source>
</evidence>
<dbReference type="PANTHER" id="PTHR31451:SF39">
    <property type="entry name" value="MANNAN ENDO-1,4-BETA-MANNOSIDASE 1"/>
    <property type="match status" value="1"/>
</dbReference>
<comment type="caution">
    <text evidence="10">The sequence shown here is derived from an EMBL/GenBank/DDBJ whole genome shotgun (WGS) entry which is preliminary data.</text>
</comment>
<dbReference type="RefSeq" id="WP_024320005.1">
    <property type="nucleotide sequence ID" value="NZ_CP084698.1"/>
</dbReference>